<dbReference type="Gene3D" id="1.20.1250.20">
    <property type="entry name" value="MFS general substrate transporter like domains"/>
    <property type="match status" value="2"/>
</dbReference>
<evidence type="ECO:0000313" key="2">
    <source>
        <dbReference type="EMBL" id="UPM44963.1"/>
    </source>
</evidence>
<keyword evidence="1" id="KW-1133">Transmembrane helix</keyword>
<dbReference type="Proteomes" id="UP000831768">
    <property type="component" value="Plasmid unnamed3"/>
</dbReference>
<evidence type="ECO:0000313" key="3">
    <source>
        <dbReference type="Proteomes" id="UP000831768"/>
    </source>
</evidence>
<feature type="transmembrane region" description="Helical" evidence="1">
    <location>
        <begin position="24"/>
        <end position="42"/>
    </location>
</feature>
<keyword evidence="2" id="KW-0614">Plasmid</keyword>
<feature type="transmembrane region" description="Helical" evidence="1">
    <location>
        <begin position="169"/>
        <end position="189"/>
    </location>
</feature>
<dbReference type="InterPro" id="IPR036259">
    <property type="entry name" value="MFS_trans_sf"/>
</dbReference>
<dbReference type="PANTHER" id="PTHR23518">
    <property type="entry name" value="C-METHYLTRANSFERASE"/>
    <property type="match status" value="1"/>
</dbReference>
<dbReference type="GeneID" id="71929991"/>
<feature type="transmembrane region" description="Helical" evidence="1">
    <location>
        <begin position="414"/>
        <end position="434"/>
    </location>
</feature>
<feature type="transmembrane region" description="Helical" evidence="1">
    <location>
        <begin position="48"/>
        <end position="75"/>
    </location>
</feature>
<feature type="transmembrane region" description="Helical" evidence="1">
    <location>
        <begin position="195"/>
        <end position="215"/>
    </location>
</feature>
<feature type="transmembrane region" description="Helical" evidence="1">
    <location>
        <begin position="123"/>
        <end position="148"/>
    </location>
</feature>
<gene>
    <name evidence="2" type="ORF">MW046_18050</name>
</gene>
<feature type="transmembrane region" description="Helical" evidence="1">
    <location>
        <begin position="252"/>
        <end position="276"/>
    </location>
</feature>
<proteinExistence type="predicted"/>
<dbReference type="RefSeq" id="WP_247995617.1">
    <property type="nucleotide sequence ID" value="NZ_CP096022.1"/>
</dbReference>
<feature type="transmembrane region" description="Helical" evidence="1">
    <location>
        <begin position="387"/>
        <end position="408"/>
    </location>
</feature>
<reference evidence="2" key="1">
    <citation type="submission" date="2022-04" db="EMBL/GenBank/DDBJ databases">
        <title>Halocatena sp. nov., isolated from a salt lake.</title>
        <authorList>
            <person name="Cui H.-L."/>
        </authorList>
    </citation>
    <scope>NUCLEOTIDE SEQUENCE</scope>
    <source>
        <strain evidence="2">AD-1</strain>
        <plasmid evidence="2">unnamed3</plasmid>
    </source>
</reference>
<feature type="transmembrane region" description="Helical" evidence="1">
    <location>
        <begin position="87"/>
        <end position="107"/>
    </location>
</feature>
<feature type="transmembrane region" description="Helical" evidence="1">
    <location>
        <begin position="349"/>
        <end position="366"/>
    </location>
</feature>
<geneLocation type="plasmid" evidence="2 3">
    <name>unnamed3</name>
</geneLocation>
<organism evidence="2 3">
    <name type="scientific">Halocatena salina</name>
    <dbReference type="NCBI Taxonomy" id="2934340"/>
    <lineage>
        <taxon>Archaea</taxon>
        <taxon>Methanobacteriati</taxon>
        <taxon>Methanobacteriota</taxon>
        <taxon>Stenosarchaea group</taxon>
        <taxon>Halobacteria</taxon>
        <taxon>Halobacteriales</taxon>
        <taxon>Natronomonadaceae</taxon>
        <taxon>Halocatena</taxon>
    </lineage>
</organism>
<evidence type="ECO:0000256" key="1">
    <source>
        <dbReference type="SAM" id="Phobius"/>
    </source>
</evidence>
<keyword evidence="1" id="KW-0812">Transmembrane</keyword>
<protein>
    <submittedName>
        <fullName evidence="2">MFS transporter</fullName>
    </submittedName>
</protein>
<feature type="transmembrane region" description="Helical" evidence="1">
    <location>
        <begin position="296"/>
        <end position="315"/>
    </location>
</feature>
<sequence>MATEDESISVFASFRRFFALERDVLVLSAAMFAFSLGFQMTNRFLPEYMVALGASGFVVGLFGTFGNVISALYPYPGGAVSDRIGSRYALTLFGLISTVGFAVWLVAPRIGAFTIAGVPIEPWLWIFVGLVLAQAWKSFGLGATFAVVKQATDPSRLAAGFASTETFRRTAFLIGPVAAAVLIGLHPAFTVSFQYVLAVAVGFGIVGTIVQHYLYDASADDIGGSFAGIDQIRRDLRGMPDPLRPLLVGDTIVRFANGMVYVFFVLVVTQILQVGVETTVSIAGYSYAIDLSPAAFFGYLLGVEMLIALLIMAPAAKLAEHVGLKPIVGLGFAVYAIFPIVLINTPASATALILVFAFSGLRFAGLPSHKALIVGPAEQGAGGRVTGTYYLLRNALVIPSAAVGGYLWEFVSPGVAFTIATALGVLGTGYFLIFGEEFKAYR</sequence>
<dbReference type="KEGG" id="haad:MW046_18050"/>
<accession>A0A8U0AAJ8</accession>
<dbReference type="PANTHER" id="PTHR23518:SF2">
    <property type="entry name" value="MAJOR FACILITATOR SUPERFAMILY TRANSPORTER"/>
    <property type="match status" value="1"/>
</dbReference>
<name>A0A8U0AAJ8_9EURY</name>
<keyword evidence="3" id="KW-1185">Reference proteome</keyword>
<dbReference type="SUPFAM" id="SSF103473">
    <property type="entry name" value="MFS general substrate transporter"/>
    <property type="match status" value="1"/>
</dbReference>
<dbReference type="AlphaFoldDB" id="A0A8U0AAJ8"/>
<keyword evidence="1" id="KW-0472">Membrane</keyword>
<dbReference type="EMBL" id="CP096022">
    <property type="protein sequence ID" value="UPM44963.1"/>
    <property type="molecule type" value="Genomic_DNA"/>
</dbReference>
<feature type="transmembrane region" description="Helical" evidence="1">
    <location>
        <begin position="327"/>
        <end position="343"/>
    </location>
</feature>